<proteinExistence type="predicted"/>
<comment type="caution">
    <text evidence="1">The sequence shown here is derived from an EMBL/GenBank/DDBJ whole genome shotgun (WGS) entry which is preliminary data.</text>
</comment>
<accession>A0A1Y1V6V0</accession>
<name>A0A1Y1V6V0_9FUNG</name>
<dbReference type="Proteomes" id="UP000193719">
    <property type="component" value="Unassembled WGS sequence"/>
</dbReference>
<organism evidence="1 2">
    <name type="scientific">Piromyces finnis</name>
    <dbReference type="NCBI Taxonomy" id="1754191"/>
    <lineage>
        <taxon>Eukaryota</taxon>
        <taxon>Fungi</taxon>
        <taxon>Fungi incertae sedis</taxon>
        <taxon>Chytridiomycota</taxon>
        <taxon>Chytridiomycota incertae sedis</taxon>
        <taxon>Neocallimastigomycetes</taxon>
        <taxon>Neocallimastigales</taxon>
        <taxon>Neocallimastigaceae</taxon>
        <taxon>Piromyces</taxon>
    </lineage>
</organism>
<keyword evidence="2" id="KW-1185">Reference proteome</keyword>
<evidence type="ECO:0000313" key="2">
    <source>
        <dbReference type="Proteomes" id="UP000193719"/>
    </source>
</evidence>
<evidence type="ECO:0008006" key="3">
    <source>
        <dbReference type="Google" id="ProtNLM"/>
    </source>
</evidence>
<sequence length="1313" mass="147648">MICIDDIINPKTVILCLTDECEKDSEKVEIKTDPNAVAITVSFPPNSYLFGVKGNQNVDVKLNNDGTAMIVKDMCVFNESKDGRCIPSGDCHKCSKGYIPMVPSEAKAGDKVKIVNFKYDESPSCEFVDVTGYFVGPTGFYVQCIKSKGCKLMANPDGSESLPSKYTFGNMDYFDDSLYLNMGHYQEEEEGKMINYFFKFPMSYKPEKKYLISHNPYYYESGKKVGIFNWHDEADYYVVNYGRNYVLFDSTFNKHEYCSINNNKLLINNKDFCSAESFGKYYDCIDGICKSKDKTKNTRSDEIEKNYEIVSGNKSLDEYKEEDPIVGLTLCTSTEFNELCNSGEITKDHFCITKDGELYKSITDHCQLQYKGIYIFEFDENSYKSIYTTTNGILIYSCDNYKTCSQFINSAYYDVTKKMFYKCSLGQCQKYKGIDEINSGYYVSGATDNNKKYSELIQCTGSTVNTCSKVTTINNGYYLNGKAINLTYALIKCEEGKCIEIKSVSKGYYHSAESTKPLIYCDRVCELTEGISNSNYIIDQDSSVNESTKFITCVDTTHCSSDIVSSSGFFIDGSSSSDIILCSVYQSPTLEKSIRYYYDGNDIKTVEENNSENKYIKCENIPHKGTDKAPMNFLTDTGIIHCISSGCSFIQAPETAEANFHVSNNQDLLMCNNSKCYKVVDVKSKPYAYISASDSDYKTLIFCEPGEEKNICIENDISNKINTKGSLFFIDGTYPSKIISCTSSEGCKSISLSFNLINETLYFIDGTDVKNIITCSKDGCNRGNKITGTLSFTDGFDSSKTIFCVEGKECISSKSIDYCSKINENEACEINSIKINNGMHCIKDGHIYQSINDKDNSYCVKISNGEIMLKKGMNGYEKGIFGVDSGLIYSCTTSDGCIQLLSTYYLRIEIDDVKNNVNRFLYTCNIDGDCYSENKIAKGYYLSKIKENGMNTLIYCSSSEVSNCQHSSEIDKNGNMLFEIPNGQFLDQGNTKNIIKCPSGKNCESEMGITDFGYAYIDNENFKIVDNPVSPKQKIKIYPSVILCTKEFGCKSYLGETTKDYGYINSNNKEVIVCTANYGCEIPIEHTSTTYYNYAMDPIYIITWPYPNDNCIINKDCNVKTGINCVDKTYYLVNDIKDYMVQTNKDTPSPLFYCKATNNKTIKCNEVNGIGYYINNEKEIYTCTKDGCTGSEFDKNTTGKIVATDYYQFKIYLTMNITTKLKSPAKNYMVAHEGAGNIFGTKQNGEYAIITVDENSATLNTTIESNHGSFFYTNSDTNEILKGGECPISSIIELAISEYICTKESNICTEIIY</sequence>
<protein>
    <recommendedName>
        <fullName evidence="3">Scaffoldin</fullName>
    </recommendedName>
</protein>
<dbReference type="EMBL" id="MCFH01000026">
    <property type="protein sequence ID" value="ORX48692.1"/>
    <property type="molecule type" value="Genomic_DNA"/>
</dbReference>
<evidence type="ECO:0000313" key="1">
    <source>
        <dbReference type="EMBL" id="ORX48692.1"/>
    </source>
</evidence>
<reference evidence="1 2" key="1">
    <citation type="submission" date="2016-08" db="EMBL/GenBank/DDBJ databases">
        <title>Genomes of anaerobic fungi encode conserved fungal cellulosomes for biomass hydrolysis.</title>
        <authorList>
            <consortium name="DOE Joint Genome Institute"/>
            <person name="Haitjema C.H."/>
            <person name="Gilmore S.P."/>
            <person name="Henske J.K."/>
            <person name="Solomon K.V."/>
            <person name="De Groot R."/>
            <person name="Kuo A."/>
            <person name="Mondo S.J."/>
            <person name="Salamov A.A."/>
            <person name="Labutti K."/>
            <person name="Zhao Z."/>
            <person name="Chiniquy J."/>
            <person name="Barry K."/>
            <person name="Brewer H.M."/>
            <person name="Purvine S.O."/>
            <person name="Wright A.T."/>
            <person name="Boxma B."/>
            <person name="Van Alen T."/>
            <person name="Hackstein J.H."/>
            <person name="Baker S.E."/>
            <person name="Grigoriev I.V."/>
            <person name="O'Malley M.A."/>
        </authorList>
    </citation>
    <scope>NUCLEOTIDE SEQUENCE [LARGE SCALE GENOMIC DNA]</scope>
    <source>
        <strain evidence="2">finn</strain>
    </source>
</reference>
<gene>
    <name evidence="1" type="ORF">BCR36DRAFT_584245</name>
</gene>
<reference evidence="1 2" key="2">
    <citation type="submission" date="2016-08" db="EMBL/GenBank/DDBJ databases">
        <title>Pervasive Adenine N6-methylation of Active Genes in Fungi.</title>
        <authorList>
            <consortium name="DOE Joint Genome Institute"/>
            <person name="Mondo S.J."/>
            <person name="Dannebaum R.O."/>
            <person name="Kuo R.C."/>
            <person name="Labutti K."/>
            <person name="Haridas S."/>
            <person name="Kuo A."/>
            <person name="Salamov A."/>
            <person name="Ahrendt S.R."/>
            <person name="Lipzen A."/>
            <person name="Sullivan W."/>
            <person name="Andreopoulos W.B."/>
            <person name="Clum A."/>
            <person name="Lindquist E."/>
            <person name="Daum C."/>
            <person name="Ramamoorthy G.K."/>
            <person name="Gryganskyi A."/>
            <person name="Culley D."/>
            <person name="Magnuson J.K."/>
            <person name="James T.Y."/>
            <person name="O'Malley M.A."/>
            <person name="Stajich J.E."/>
            <person name="Spatafora J.W."/>
            <person name="Visel A."/>
            <person name="Grigoriev I.V."/>
        </authorList>
    </citation>
    <scope>NUCLEOTIDE SEQUENCE [LARGE SCALE GENOMIC DNA]</scope>
    <source>
        <strain evidence="2">finn</strain>
    </source>
</reference>